<dbReference type="EMBL" id="ML770270">
    <property type="protein sequence ID" value="KAE9383958.1"/>
    <property type="molecule type" value="Genomic_DNA"/>
</dbReference>
<dbReference type="Proteomes" id="UP000799118">
    <property type="component" value="Unassembled WGS sequence"/>
</dbReference>
<organism evidence="1 2">
    <name type="scientific">Gymnopus androsaceus JB14</name>
    <dbReference type="NCBI Taxonomy" id="1447944"/>
    <lineage>
        <taxon>Eukaryota</taxon>
        <taxon>Fungi</taxon>
        <taxon>Dikarya</taxon>
        <taxon>Basidiomycota</taxon>
        <taxon>Agaricomycotina</taxon>
        <taxon>Agaricomycetes</taxon>
        <taxon>Agaricomycetidae</taxon>
        <taxon>Agaricales</taxon>
        <taxon>Marasmiineae</taxon>
        <taxon>Omphalotaceae</taxon>
        <taxon>Gymnopus</taxon>
    </lineage>
</organism>
<keyword evidence="2" id="KW-1185">Reference proteome</keyword>
<sequence length="157" mass="17432">MSRNPHKRARVDTRHETLPLGDDEDFYAITACKVQVRPGGQSYTVPVSPEKHKTNWSSRDAWLPEDPKDYGLDLTSELCDAAMNSDGVYYKPPAIKTPVVLAKTEATGVSSQLVAIATCGDWRHLVFTGVLSALGERYSVETVVFNATISNRYMLLR</sequence>
<accession>A0A6A4GET6</accession>
<evidence type="ECO:0000313" key="1">
    <source>
        <dbReference type="EMBL" id="KAE9383958.1"/>
    </source>
</evidence>
<proteinExistence type="predicted"/>
<name>A0A6A4GET6_9AGAR</name>
<dbReference type="AlphaFoldDB" id="A0A6A4GET6"/>
<protein>
    <submittedName>
        <fullName evidence="1">Uncharacterized protein</fullName>
    </submittedName>
</protein>
<reference evidence="1" key="1">
    <citation type="journal article" date="2019" name="Environ. Microbiol.">
        <title>Fungal ecological strategies reflected in gene transcription - a case study of two litter decomposers.</title>
        <authorList>
            <person name="Barbi F."/>
            <person name="Kohler A."/>
            <person name="Barry K."/>
            <person name="Baskaran P."/>
            <person name="Daum C."/>
            <person name="Fauchery L."/>
            <person name="Ihrmark K."/>
            <person name="Kuo A."/>
            <person name="LaButti K."/>
            <person name="Lipzen A."/>
            <person name="Morin E."/>
            <person name="Grigoriev I.V."/>
            <person name="Henrissat B."/>
            <person name="Lindahl B."/>
            <person name="Martin F."/>
        </authorList>
    </citation>
    <scope>NUCLEOTIDE SEQUENCE</scope>
    <source>
        <strain evidence="1">JB14</strain>
    </source>
</reference>
<evidence type="ECO:0000313" key="2">
    <source>
        <dbReference type="Proteomes" id="UP000799118"/>
    </source>
</evidence>
<gene>
    <name evidence="1" type="ORF">BT96DRAFT_1008588</name>
</gene>